<reference evidence="2 3" key="1">
    <citation type="journal article" date="2015" name="Genome Announc.">
        <title>Expanding the biotechnology potential of lactobacilli through comparative genomics of 213 strains and associated genera.</title>
        <authorList>
            <person name="Sun Z."/>
            <person name="Harris H.M."/>
            <person name="McCann A."/>
            <person name="Guo C."/>
            <person name="Argimon S."/>
            <person name="Zhang W."/>
            <person name="Yang X."/>
            <person name="Jeffery I.B."/>
            <person name="Cooney J.C."/>
            <person name="Kagawa T.F."/>
            <person name="Liu W."/>
            <person name="Song Y."/>
            <person name="Salvetti E."/>
            <person name="Wrobel A."/>
            <person name="Rasinkangas P."/>
            <person name="Parkhill J."/>
            <person name="Rea M.C."/>
            <person name="O'Sullivan O."/>
            <person name="Ritari J."/>
            <person name="Douillard F.P."/>
            <person name="Paul Ross R."/>
            <person name="Yang R."/>
            <person name="Briner A.E."/>
            <person name="Felis G.E."/>
            <person name="de Vos W.M."/>
            <person name="Barrangou R."/>
            <person name="Klaenhammer T.R."/>
            <person name="Caufield P.W."/>
            <person name="Cui Y."/>
            <person name="Zhang H."/>
            <person name="O'Toole P.W."/>
        </authorList>
    </citation>
    <scope>NUCLEOTIDE SEQUENCE [LARGE SCALE GENOMIC DNA]</scope>
    <source>
        <strain evidence="2 3">DSM 18527</strain>
    </source>
</reference>
<keyword evidence="1" id="KW-1133">Transmembrane helix</keyword>
<gene>
    <name evidence="2" type="ORF">FC83_GL001107</name>
</gene>
<dbReference type="PANTHER" id="PTHR46795">
    <property type="entry name" value="ABC TRANSPORTER PERMEASE-RELATED-RELATED"/>
    <property type="match status" value="1"/>
</dbReference>
<evidence type="ECO:0000313" key="3">
    <source>
        <dbReference type="Proteomes" id="UP000051236"/>
    </source>
</evidence>
<comment type="caution">
    <text evidence="2">The sequence shown here is derived from an EMBL/GenBank/DDBJ whole genome shotgun (WGS) entry which is preliminary data.</text>
</comment>
<dbReference type="PATRIC" id="fig|1423734.3.peg.1120"/>
<dbReference type="InterPro" id="IPR052536">
    <property type="entry name" value="ABC-4_Integral_Memb_Prot"/>
</dbReference>
<protein>
    <recommendedName>
        <fullName evidence="4">ABC3 transporter permease protein domain-containing protein</fullName>
    </recommendedName>
</protein>
<dbReference type="PANTHER" id="PTHR46795:SF3">
    <property type="entry name" value="ABC TRANSPORTER PERMEASE"/>
    <property type="match status" value="1"/>
</dbReference>
<feature type="transmembrane region" description="Helical" evidence="1">
    <location>
        <begin position="64"/>
        <end position="89"/>
    </location>
</feature>
<dbReference type="STRING" id="1423734.FC83_GL001107"/>
<dbReference type="eggNOG" id="COG0577">
    <property type="taxonomic scope" value="Bacteria"/>
</dbReference>
<dbReference type="RefSeq" id="WP_057002903.1">
    <property type="nucleotide sequence ID" value="NZ_AZGA01000084.1"/>
</dbReference>
<feature type="transmembrane region" description="Helical" evidence="1">
    <location>
        <begin position="156"/>
        <end position="180"/>
    </location>
</feature>
<accession>A0A0R1XLI7</accession>
<proteinExistence type="predicted"/>
<organism evidence="2 3">
    <name type="scientific">Agrilactobacillus composti DSM 18527 = JCM 14202</name>
    <dbReference type="NCBI Taxonomy" id="1423734"/>
    <lineage>
        <taxon>Bacteria</taxon>
        <taxon>Bacillati</taxon>
        <taxon>Bacillota</taxon>
        <taxon>Bacilli</taxon>
        <taxon>Lactobacillales</taxon>
        <taxon>Lactobacillaceae</taxon>
        <taxon>Agrilactobacillus</taxon>
    </lineage>
</organism>
<dbReference type="EMBL" id="AZGA01000084">
    <property type="protein sequence ID" value="KRM31104.1"/>
    <property type="molecule type" value="Genomic_DNA"/>
</dbReference>
<evidence type="ECO:0008006" key="4">
    <source>
        <dbReference type="Google" id="ProtNLM"/>
    </source>
</evidence>
<keyword evidence="1" id="KW-0472">Membrane</keyword>
<feature type="transmembrane region" description="Helical" evidence="1">
    <location>
        <begin position="120"/>
        <end position="144"/>
    </location>
</feature>
<evidence type="ECO:0000256" key="1">
    <source>
        <dbReference type="SAM" id="Phobius"/>
    </source>
</evidence>
<evidence type="ECO:0000313" key="2">
    <source>
        <dbReference type="EMBL" id="KRM31104.1"/>
    </source>
</evidence>
<dbReference type="Proteomes" id="UP000051236">
    <property type="component" value="Unassembled WGS sequence"/>
</dbReference>
<name>A0A0R1XLI7_9LACO</name>
<keyword evidence="3" id="KW-1185">Reference proteome</keyword>
<dbReference type="AlphaFoldDB" id="A0A0R1XLI7"/>
<sequence length="185" mass="20707">MAYDIFEPLSNKTLLSIEKLNQDAYIHLSAGHLVHRGQGTAKERTFVQEQVFVRQLQKAHIQKLIGFGMFIGVLVSLVVVVAMGAILMLKRLMVAAELHDDYQTLIKIGRNPTDLRHSIIWAHIFIFASLLLLGLLQALIVANTFRLLVNNPNFQLLYLVTGICILIYGLIGALTTAIYLRAVDL</sequence>
<keyword evidence="1" id="KW-0812">Transmembrane</keyword>